<proteinExistence type="predicted"/>
<gene>
    <name evidence="1" type="ORF">SDC9_40623</name>
</gene>
<accession>A0A644VSU7</accession>
<name>A0A644VSU7_9ZZZZ</name>
<evidence type="ECO:0000313" key="1">
    <source>
        <dbReference type="EMBL" id="MPL94469.1"/>
    </source>
</evidence>
<protein>
    <submittedName>
        <fullName evidence="1">Uncharacterized protein</fullName>
    </submittedName>
</protein>
<reference evidence="1" key="1">
    <citation type="submission" date="2019-08" db="EMBL/GenBank/DDBJ databases">
        <authorList>
            <person name="Kucharzyk K."/>
            <person name="Murdoch R.W."/>
            <person name="Higgins S."/>
            <person name="Loffler F."/>
        </authorList>
    </citation>
    <scope>NUCLEOTIDE SEQUENCE</scope>
</reference>
<organism evidence="1">
    <name type="scientific">bioreactor metagenome</name>
    <dbReference type="NCBI Taxonomy" id="1076179"/>
    <lineage>
        <taxon>unclassified sequences</taxon>
        <taxon>metagenomes</taxon>
        <taxon>ecological metagenomes</taxon>
    </lineage>
</organism>
<dbReference type="EMBL" id="VSSQ01000429">
    <property type="protein sequence ID" value="MPL94469.1"/>
    <property type="molecule type" value="Genomic_DNA"/>
</dbReference>
<sequence>MEYEKLNNNWNADPNSPEPIVWINEGDLVVDFFLNHFVFDHFQEGDRAKIIFKDCSKYSLNFCNDEGYYRGQYRTSPNELPWGEFYEITKGFDHNFPDPVEIISETKTSNRHYLFFFRDHTLELLADSYEFRILEESQNQYRLMQIIWRIWSKIQMDSDVIRAGYENYQIARNNVENLIRRIRKSDSRIWDDLDLYFAPTGRFQELSLANGWENEFLQLADEFDDYKRKNATQHGV</sequence>
<dbReference type="AlphaFoldDB" id="A0A644VSU7"/>
<comment type="caution">
    <text evidence="1">The sequence shown here is derived from an EMBL/GenBank/DDBJ whole genome shotgun (WGS) entry which is preliminary data.</text>
</comment>